<evidence type="ECO:0000256" key="7">
    <source>
        <dbReference type="ARBA" id="ARBA00022946"/>
    </source>
</evidence>
<evidence type="ECO:0000256" key="4">
    <source>
        <dbReference type="ARBA" id="ARBA00022692"/>
    </source>
</evidence>
<dbReference type="RefSeq" id="XP_031869175.1">
    <property type="nucleotide sequence ID" value="XM_032014494.1"/>
</dbReference>
<evidence type="ECO:0000256" key="17">
    <source>
        <dbReference type="ARBA" id="ARBA00078518"/>
    </source>
</evidence>
<sequence length="1019" mass="114025">MSRFDVQSSISSWSPMTSMVDAIGWYKEQWLAEGDDKAGYGEHPGHLPRTKKADQLALRILLRTRIYPNSLPHLAMELTPVKVSGKRKSKDAAGNAAKKHSGRRQHSTPNAEARKKSKKRTLENLKSRNKMSSLEKLPTELLETIFLYSMNPSLPRASPVICGKLSSQAIYTKFIVSAFGPSWAKADWKTYNPDVDYDISNADCDTYVASLQNALLRCRWARLPLILKAKQIWIAKYSQDSEGSQLWFAKPSDYPFTIGISPINRTGQELFDQEFALFSNYVTQPEPFNPLVLCFRSHGDLAKGFEIPDSLLLGPWTEEQITMLFWLVRGGARVSWLTSTSGESAMVGLKNAISIGDIRAICLLVAANREQGFDENLILWALFNVGGDKIRVFQCLVRLAECFVPTWEFPSIADDLEDILRKALKEMDQEKLDLVALIYNSWAPGELPDCTKISAAAMRSVFYAPAPSSRLLRFLRLQSEAVCFFNPNPRPGFTFDSAAPRGSYLAPNYSKGASSRCLSTTTPCRATVEAGFLNLEFLWPQSAPSGLQHPTAQCRNAARSRRAGYGKTLSGQRKSSTKSNRWLQKIWGVTSTKGGRPLRPDDLPSSLRGREDTSETSVFSLGRAVSAKAAAQPKLRCTELDEQGNVVLASGEFKKSELIAKYGLLPRDLRKIDSSLLPHILVRPSAILINLLHLRVLIKANRVLVFDAYGTTDSYNQSAFIYDLEDKLRQKSNSMSAGGLPYEFRALEAVLVSVITSLETEFEGVRQPVVRVLQELEEDIDRDKLRLLLIYSKKLGTFEQKAKLVRDSIDELLEADDDLAAMYLTEKSHDIVRGEADHTEVEMLLESYHKLCDEIVQESGNLVSNIRNTEEIVKAILDANRNSLMLLDLKFSIGTLGIGSGAFVAALYGMNLKNFIEENDVGFWGVTGWCVIFSTIVCGYGLTKLRKVQRVSMWGESGRRGRNWRVADHRELDLGTRDRLERGRRLKEERLCAREDMLEHRRSTAIAASAAASLANPKK</sequence>
<dbReference type="CDD" id="cd12823">
    <property type="entry name" value="Mrs2_Mfm1p-like"/>
    <property type="match status" value="1"/>
</dbReference>
<comment type="subcellular location">
    <subcellularLocation>
        <location evidence="1">Mitochondrion inner membrane</location>
        <topology evidence="1">Multi-pass membrane protein</topology>
    </subcellularLocation>
</comment>
<dbReference type="InterPro" id="IPR039204">
    <property type="entry name" value="MRS2-like"/>
</dbReference>
<evidence type="ECO:0000256" key="11">
    <source>
        <dbReference type="ARBA" id="ARBA00023136"/>
    </source>
</evidence>
<feature type="compositionally biased region" description="Basic residues" evidence="18">
    <location>
        <begin position="97"/>
        <end position="106"/>
    </location>
</feature>
<evidence type="ECO:0000256" key="1">
    <source>
        <dbReference type="ARBA" id="ARBA00004448"/>
    </source>
</evidence>
<evidence type="ECO:0000256" key="2">
    <source>
        <dbReference type="ARBA" id="ARBA00009765"/>
    </source>
</evidence>
<evidence type="ECO:0000256" key="19">
    <source>
        <dbReference type="SAM" id="Phobius"/>
    </source>
</evidence>
<evidence type="ECO:0000256" key="14">
    <source>
        <dbReference type="ARBA" id="ARBA00046701"/>
    </source>
</evidence>
<dbReference type="PANTHER" id="PTHR13890">
    <property type="entry name" value="RNA SPLICING PROTEIN MRS2, MITOCHONDRIAL"/>
    <property type="match status" value="1"/>
</dbReference>
<dbReference type="STRING" id="2656787.A0A370TLY4"/>
<evidence type="ECO:0000256" key="10">
    <source>
        <dbReference type="ARBA" id="ARBA00023128"/>
    </source>
</evidence>
<comment type="function">
    <text evidence="13">High-conductance magnesium-selective channel that mediates the influx of magnesium into the mitochondrial matrix. Essential for the splicing of mRNA group II introns in mitochondria by affecting mitochondrial magnesium concentrations, which are critical for group II intron splicing. It also suppresses a variety of mitochondrial intron mutations and its absence may disturb the assembly of mitochondrial membrane complexes.</text>
</comment>
<evidence type="ECO:0000256" key="6">
    <source>
        <dbReference type="ARBA" id="ARBA00022842"/>
    </source>
</evidence>
<gene>
    <name evidence="20" type="ORF">BP5553_05871</name>
</gene>
<dbReference type="OrthoDB" id="10251508at2759"/>
<dbReference type="GeneID" id="43598720"/>
<dbReference type="GO" id="GO:0015095">
    <property type="term" value="F:magnesium ion transmembrane transporter activity"/>
    <property type="evidence" value="ECO:0007669"/>
    <property type="project" value="TreeGrafter"/>
</dbReference>
<dbReference type="GO" id="GO:0005743">
    <property type="term" value="C:mitochondrial inner membrane"/>
    <property type="evidence" value="ECO:0007669"/>
    <property type="project" value="UniProtKB-SubCell"/>
</dbReference>
<dbReference type="EMBL" id="NPIC01000004">
    <property type="protein sequence ID" value="RDL36519.1"/>
    <property type="molecule type" value="Genomic_DNA"/>
</dbReference>
<proteinExistence type="inferred from homology"/>
<protein>
    <recommendedName>
        <fullName evidence="15">Mitochondrial inner membrane magnesium transporter MRS2</fullName>
    </recommendedName>
    <alternativeName>
        <fullName evidence="16">Mitochondrial inner membrane magnesium transporter mrs2</fullName>
    </alternativeName>
    <alternativeName>
        <fullName evidence="12 17">RNA-splicing protein MRS2</fullName>
    </alternativeName>
</protein>
<evidence type="ECO:0000313" key="21">
    <source>
        <dbReference type="Proteomes" id="UP000254866"/>
    </source>
</evidence>
<feature type="region of interest" description="Disordered" evidence="18">
    <location>
        <begin position="591"/>
        <end position="614"/>
    </location>
</feature>
<evidence type="ECO:0000256" key="16">
    <source>
        <dbReference type="ARBA" id="ARBA00072872"/>
    </source>
</evidence>
<dbReference type="Proteomes" id="UP000254866">
    <property type="component" value="Unassembled WGS sequence"/>
</dbReference>
<evidence type="ECO:0000256" key="8">
    <source>
        <dbReference type="ARBA" id="ARBA00022989"/>
    </source>
</evidence>
<evidence type="ECO:0000313" key="20">
    <source>
        <dbReference type="EMBL" id="RDL36519.1"/>
    </source>
</evidence>
<accession>A0A370TLY4</accession>
<keyword evidence="9" id="KW-0406">Ion transport</keyword>
<keyword evidence="6" id="KW-0460">Magnesium</keyword>
<dbReference type="Pfam" id="PF22099">
    <property type="entry name" value="MRS2-like"/>
    <property type="match status" value="1"/>
</dbReference>
<dbReference type="PANTHER" id="PTHR13890:SF0">
    <property type="entry name" value="MAGNESIUM TRANSPORTER MRS2 HOMOLOG, MITOCHONDRIAL"/>
    <property type="match status" value="1"/>
</dbReference>
<comment type="subunit">
    <text evidence="14">Homopentamer. Forms homooligomers. Interacts with MFM1.</text>
</comment>
<feature type="transmembrane region" description="Helical" evidence="19">
    <location>
        <begin position="891"/>
        <end position="910"/>
    </location>
</feature>
<keyword evidence="10" id="KW-0496">Mitochondrion</keyword>
<organism evidence="20 21">
    <name type="scientific">Venustampulla echinocandica</name>
    <dbReference type="NCBI Taxonomy" id="2656787"/>
    <lineage>
        <taxon>Eukaryota</taxon>
        <taxon>Fungi</taxon>
        <taxon>Dikarya</taxon>
        <taxon>Ascomycota</taxon>
        <taxon>Pezizomycotina</taxon>
        <taxon>Leotiomycetes</taxon>
        <taxon>Helotiales</taxon>
        <taxon>Pleuroascaceae</taxon>
        <taxon>Venustampulla</taxon>
    </lineage>
</organism>
<comment type="similarity">
    <text evidence="2">Belongs to the CorA metal ion transporter (MIT) (TC 1.A.35) family.</text>
</comment>
<keyword evidence="5" id="KW-0999">Mitochondrion inner membrane</keyword>
<keyword evidence="8 19" id="KW-1133">Transmembrane helix</keyword>
<evidence type="ECO:0000256" key="13">
    <source>
        <dbReference type="ARBA" id="ARBA00046105"/>
    </source>
</evidence>
<evidence type="ECO:0000256" key="12">
    <source>
        <dbReference type="ARBA" id="ARBA00043036"/>
    </source>
</evidence>
<keyword evidence="11 19" id="KW-0472">Membrane</keyword>
<keyword evidence="4 19" id="KW-0812">Transmembrane</keyword>
<keyword evidence="7" id="KW-0809">Transit peptide</keyword>
<comment type="caution">
    <text evidence="20">The sequence shown here is derived from an EMBL/GenBank/DDBJ whole genome shotgun (WGS) entry which is preliminary data.</text>
</comment>
<evidence type="ECO:0000256" key="3">
    <source>
        <dbReference type="ARBA" id="ARBA00022448"/>
    </source>
</evidence>
<feature type="compositionally biased region" description="Basic and acidic residues" evidence="18">
    <location>
        <begin position="598"/>
        <end position="613"/>
    </location>
</feature>
<feature type="region of interest" description="Disordered" evidence="18">
    <location>
        <begin position="560"/>
        <end position="579"/>
    </location>
</feature>
<feature type="compositionally biased region" description="Polar residues" evidence="18">
    <location>
        <begin position="569"/>
        <end position="579"/>
    </location>
</feature>
<dbReference type="FunFam" id="2.40.128.330:FF:000002">
    <property type="entry name" value="Inner membrane magnesium transporter mrs2"/>
    <property type="match status" value="1"/>
</dbReference>
<dbReference type="GO" id="GO:0045016">
    <property type="term" value="P:mitochondrial magnesium ion transmembrane transport"/>
    <property type="evidence" value="ECO:0007669"/>
    <property type="project" value="UniProtKB-ARBA"/>
</dbReference>
<evidence type="ECO:0000256" key="18">
    <source>
        <dbReference type="SAM" id="MobiDB-lite"/>
    </source>
</evidence>
<keyword evidence="21" id="KW-1185">Reference proteome</keyword>
<keyword evidence="3" id="KW-0813">Transport</keyword>
<name>A0A370TLY4_9HELO</name>
<dbReference type="AlphaFoldDB" id="A0A370TLY4"/>
<evidence type="ECO:0000256" key="5">
    <source>
        <dbReference type="ARBA" id="ARBA00022792"/>
    </source>
</evidence>
<reference evidence="20 21" key="1">
    <citation type="journal article" date="2018" name="IMA Fungus">
        <title>IMA Genome-F 9: Draft genome sequence of Annulohypoxylon stygium, Aspergillus mulundensis, Berkeleyomyces basicola (syn. Thielaviopsis basicola), Ceratocystis smalleyi, two Cercospora beticola strains, Coleophoma cylindrospora, Fusarium fracticaudum, Phialophora cf. hyalina, and Morchella septimelata.</title>
        <authorList>
            <person name="Wingfield B.D."/>
            <person name="Bills G.F."/>
            <person name="Dong Y."/>
            <person name="Huang W."/>
            <person name="Nel W.J."/>
            <person name="Swalarsk-Parry B.S."/>
            <person name="Vaghefi N."/>
            <person name="Wilken P.M."/>
            <person name="An Z."/>
            <person name="de Beer Z.W."/>
            <person name="De Vos L."/>
            <person name="Chen L."/>
            <person name="Duong T.A."/>
            <person name="Gao Y."/>
            <person name="Hammerbacher A."/>
            <person name="Kikkert J.R."/>
            <person name="Li Y."/>
            <person name="Li H."/>
            <person name="Li K."/>
            <person name="Li Q."/>
            <person name="Liu X."/>
            <person name="Ma X."/>
            <person name="Naidoo K."/>
            <person name="Pethybridge S.J."/>
            <person name="Sun J."/>
            <person name="Steenkamp E.T."/>
            <person name="van der Nest M.A."/>
            <person name="van Wyk S."/>
            <person name="Wingfield M.J."/>
            <person name="Xiong C."/>
            <person name="Yue Q."/>
            <person name="Zhang X."/>
        </authorList>
    </citation>
    <scope>NUCLEOTIDE SEQUENCE [LARGE SCALE GENOMIC DNA]</scope>
    <source>
        <strain evidence="20 21">BP 5553</strain>
    </source>
</reference>
<dbReference type="Gene3D" id="1.20.58.340">
    <property type="entry name" value="Magnesium transport protein CorA, transmembrane region"/>
    <property type="match status" value="1"/>
</dbReference>
<dbReference type="FunFam" id="1.20.58.340:FF:000005">
    <property type="entry name" value="Inner membrane magnesium transporter MRS2"/>
    <property type="match status" value="1"/>
</dbReference>
<feature type="region of interest" description="Disordered" evidence="18">
    <location>
        <begin position="82"/>
        <end position="129"/>
    </location>
</feature>
<feature type="transmembrane region" description="Helical" evidence="19">
    <location>
        <begin position="922"/>
        <end position="943"/>
    </location>
</feature>
<evidence type="ECO:0000256" key="9">
    <source>
        <dbReference type="ARBA" id="ARBA00023065"/>
    </source>
</evidence>
<dbReference type="Gene3D" id="2.40.128.330">
    <property type="match status" value="1"/>
</dbReference>
<evidence type="ECO:0000256" key="15">
    <source>
        <dbReference type="ARBA" id="ARBA00071347"/>
    </source>
</evidence>